<reference evidence="1 2" key="1">
    <citation type="journal article" date="2022" name="Arch. Microbiol.">
        <title>Paraburkholderia bengalensis sp. nov. isolated from roots of Oryza sativa, IR64.</title>
        <authorList>
            <person name="Nag P."/>
            <person name="Mondal N."/>
            <person name="Sarkar J."/>
            <person name="Das S."/>
        </authorList>
    </citation>
    <scope>NUCLEOTIDE SEQUENCE [LARGE SCALE GENOMIC DNA]</scope>
    <source>
        <strain evidence="1 2">IR64_4_BI</strain>
    </source>
</reference>
<evidence type="ECO:0000313" key="2">
    <source>
        <dbReference type="Proteomes" id="UP001386437"/>
    </source>
</evidence>
<accession>A0ABU8IPP9</accession>
<protein>
    <submittedName>
        <fullName evidence="1">Uncharacterized protein</fullName>
    </submittedName>
</protein>
<dbReference type="EMBL" id="JACFYJ010000011">
    <property type="protein sequence ID" value="MEI5997454.1"/>
    <property type="molecule type" value="Genomic_DNA"/>
</dbReference>
<gene>
    <name evidence="1" type="ORF">H3V53_09590</name>
</gene>
<comment type="caution">
    <text evidence="1">The sequence shown here is derived from an EMBL/GenBank/DDBJ whole genome shotgun (WGS) entry which is preliminary data.</text>
</comment>
<evidence type="ECO:0000313" key="1">
    <source>
        <dbReference type="EMBL" id="MEI5997454.1"/>
    </source>
</evidence>
<name>A0ABU8IPP9_9BURK</name>
<organism evidence="1 2">
    <name type="scientific">Paraburkholderia bengalensis</name>
    <dbReference type="NCBI Taxonomy" id="2747562"/>
    <lineage>
        <taxon>Bacteria</taxon>
        <taxon>Pseudomonadati</taxon>
        <taxon>Pseudomonadota</taxon>
        <taxon>Betaproteobacteria</taxon>
        <taxon>Burkholderiales</taxon>
        <taxon>Burkholderiaceae</taxon>
        <taxon>Paraburkholderia</taxon>
    </lineage>
</organism>
<keyword evidence="2" id="KW-1185">Reference proteome</keyword>
<sequence length="111" mass="12262">MASAQVLARRDTAPDISPRMRCNVVPLRTPRVQLEVLLTGAHPDQLHANLATLYHSPLGVYVFHTDASRDTLCVHFDIAPEDLDFTLHTLLTTLPEATIGAITRAGTRKEH</sequence>
<dbReference type="Proteomes" id="UP001386437">
    <property type="component" value="Unassembled WGS sequence"/>
</dbReference>
<proteinExistence type="predicted"/>